<proteinExistence type="predicted"/>
<evidence type="ECO:0000313" key="1">
    <source>
        <dbReference type="EMBL" id="KAH3724058.1"/>
    </source>
</evidence>
<organism evidence="1 2">
    <name type="scientific">Dreissena polymorpha</name>
    <name type="common">Zebra mussel</name>
    <name type="synonym">Mytilus polymorpha</name>
    <dbReference type="NCBI Taxonomy" id="45954"/>
    <lineage>
        <taxon>Eukaryota</taxon>
        <taxon>Metazoa</taxon>
        <taxon>Spiralia</taxon>
        <taxon>Lophotrochozoa</taxon>
        <taxon>Mollusca</taxon>
        <taxon>Bivalvia</taxon>
        <taxon>Autobranchia</taxon>
        <taxon>Heteroconchia</taxon>
        <taxon>Euheterodonta</taxon>
        <taxon>Imparidentia</taxon>
        <taxon>Neoheterodontei</taxon>
        <taxon>Myida</taxon>
        <taxon>Dreissenoidea</taxon>
        <taxon>Dreissenidae</taxon>
        <taxon>Dreissena</taxon>
    </lineage>
</organism>
<gene>
    <name evidence="1" type="ORF">DPMN_049860</name>
</gene>
<name>A0A9D4CGC4_DREPO</name>
<reference evidence="1" key="2">
    <citation type="submission" date="2020-11" db="EMBL/GenBank/DDBJ databases">
        <authorList>
            <person name="McCartney M.A."/>
            <person name="Auch B."/>
            <person name="Kono T."/>
            <person name="Mallez S."/>
            <person name="Becker A."/>
            <person name="Gohl D.M."/>
            <person name="Silverstein K.A.T."/>
            <person name="Koren S."/>
            <person name="Bechman K.B."/>
            <person name="Herman A."/>
            <person name="Abrahante J.E."/>
            <person name="Garbe J."/>
        </authorList>
    </citation>
    <scope>NUCLEOTIDE SEQUENCE</scope>
    <source>
        <strain evidence="1">Duluth1</strain>
        <tissue evidence="1">Whole animal</tissue>
    </source>
</reference>
<evidence type="ECO:0000313" key="2">
    <source>
        <dbReference type="Proteomes" id="UP000828390"/>
    </source>
</evidence>
<protein>
    <submittedName>
        <fullName evidence="1">Uncharacterized protein</fullName>
    </submittedName>
</protein>
<accession>A0A9D4CGC4</accession>
<dbReference type="Proteomes" id="UP000828390">
    <property type="component" value="Unassembled WGS sequence"/>
</dbReference>
<dbReference type="AlphaFoldDB" id="A0A9D4CGC4"/>
<dbReference type="EMBL" id="JAIWYP010000012">
    <property type="protein sequence ID" value="KAH3724058.1"/>
    <property type="molecule type" value="Genomic_DNA"/>
</dbReference>
<sequence length="302" mass="34486">MFLLNPSNTTEPCQNGKHLTDQSAPCVVNDLSARLQDRAKTASAILGRRHFQKHQQMLQREMLRGVKIGSNAGDCSIINTDANADRRCTKETRTVISSSKSSFERRENYQFRPKTAAVYPYKYASAKDVSFLEHSLQVLSLKCYRKSSQRTYLLKPSNDAQKYDGLCIDNAFAIENKTENGERDVDVTVMTSLREKSAPSPSSEELSSLVRKKITENSLSVFWKTRERNVDHNKTDLLKFATTTEIKKNSDRKLIFRRQMLRERPKTTISGFGGCPYQCRSCFRAFFASEDYLQTLTTKLSK</sequence>
<comment type="caution">
    <text evidence="1">The sequence shown here is derived from an EMBL/GenBank/DDBJ whole genome shotgun (WGS) entry which is preliminary data.</text>
</comment>
<reference evidence="1" key="1">
    <citation type="journal article" date="2019" name="bioRxiv">
        <title>The Genome of the Zebra Mussel, Dreissena polymorpha: A Resource for Invasive Species Research.</title>
        <authorList>
            <person name="McCartney M.A."/>
            <person name="Auch B."/>
            <person name="Kono T."/>
            <person name="Mallez S."/>
            <person name="Zhang Y."/>
            <person name="Obille A."/>
            <person name="Becker A."/>
            <person name="Abrahante J.E."/>
            <person name="Garbe J."/>
            <person name="Badalamenti J.P."/>
            <person name="Herman A."/>
            <person name="Mangelson H."/>
            <person name="Liachko I."/>
            <person name="Sullivan S."/>
            <person name="Sone E.D."/>
            <person name="Koren S."/>
            <person name="Silverstein K.A.T."/>
            <person name="Beckman K.B."/>
            <person name="Gohl D.M."/>
        </authorList>
    </citation>
    <scope>NUCLEOTIDE SEQUENCE</scope>
    <source>
        <strain evidence="1">Duluth1</strain>
        <tissue evidence="1">Whole animal</tissue>
    </source>
</reference>
<keyword evidence="2" id="KW-1185">Reference proteome</keyword>